<organism evidence="2 3">
    <name type="scientific">Winogradskyella flava</name>
    <dbReference type="NCBI Taxonomy" id="1884876"/>
    <lineage>
        <taxon>Bacteria</taxon>
        <taxon>Pseudomonadati</taxon>
        <taxon>Bacteroidota</taxon>
        <taxon>Flavobacteriia</taxon>
        <taxon>Flavobacteriales</taxon>
        <taxon>Flavobacteriaceae</taxon>
        <taxon>Winogradskyella</taxon>
    </lineage>
</organism>
<dbReference type="PANTHER" id="PTHR48098:SF6">
    <property type="entry name" value="FERRI-BACILLIBACTIN ESTERASE BESA"/>
    <property type="match status" value="1"/>
</dbReference>
<evidence type="ECO:0000313" key="2">
    <source>
        <dbReference type="EMBL" id="MBC2844032.1"/>
    </source>
</evidence>
<dbReference type="PROSITE" id="PS50005">
    <property type="entry name" value="TPR"/>
    <property type="match status" value="1"/>
</dbReference>
<dbReference type="PANTHER" id="PTHR48098">
    <property type="entry name" value="ENTEROCHELIN ESTERASE-RELATED"/>
    <property type="match status" value="1"/>
</dbReference>
<dbReference type="InterPro" id="IPR050583">
    <property type="entry name" value="Mycobacterial_A85_antigen"/>
</dbReference>
<dbReference type="SUPFAM" id="SSF53474">
    <property type="entry name" value="alpha/beta-Hydrolases"/>
    <property type="match status" value="1"/>
</dbReference>
<evidence type="ECO:0000256" key="1">
    <source>
        <dbReference type="PROSITE-ProRule" id="PRU00339"/>
    </source>
</evidence>
<sequence length="403" mass="46446">MRYFILIVIASFTLGANAQVYKGELKEYQIKSSAFGKERKIVVYTPPSYRESKDNYPVIYLFDGQFQALVDMTTGTMDYMSQMGLFLEHIVVGIVTEDRPKEFTPKPINKKTYKDWGEDREIGMALILENHLVNEVFPLVESNYRTKPLRIGIGHSLGGTFVLNTVLNESNLFKGVIAISPNVSFDYRQLVTTFDTFLSSKENLDKFIYVSAGTVGNMENGFRKSMMKLDNVIKYHNPKGLVYNFEVYENQNHSQTPVSTLSKAFSEFYEIVSMPEDKIEIILNDDSKTLVSELKAHYKNLSSWLGYEVLPSSNEINGFGYSCVYEDKLLDAIKVFEWGNKLYPKEANLYDSKGEALEKQGNVEAAKESYKMALQILERNKNDYSEDNYQYYHKLFKKNYERL</sequence>
<dbReference type="InterPro" id="IPR029058">
    <property type="entry name" value="AB_hydrolase_fold"/>
</dbReference>
<dbReference type="RefSeq" id="WP_185787732.1">
    <property type="nucleotide sequence ID" value="NZ_JACLCP010000001.1"/>
</dbReference>
<dbReference type="InterPro" id="IPR019734">
    <property type="entry name" value="TPR_rpt"/>
</dbReference>
<proteinExistence type="predicted"/>
<name>A0A842ILA9_9FLAO</name>
<feature type="repeat" description="TPR" evidence="1">
    <location>
        <begin position="347"/>
        <end position="380"/>
    </location>
</feature>
<reference evidence="2" key="1">
    <citation type="submission" date="2020-08" db="EMBL/GenBank/DDBJ databases">
        <title>Winogradskyella ouciana sp. nov., isolated from the hadal seawater of the Mariana Trench.</title>
        <authorList>
            <person name="He X."/>
        </authorList>
    </citation>
    <scope>NUCLEOTIDE SEQUENCE [LARGE SCALE GENOMIC DNA]</scope>
    <source>
        <strain evidence="2">KCTC 52348</strain>
    </source>
</reference>
<dbReference type="SUPFAM" id="SSF48452">
    <property type="entry name" value="TPR-like"/>
    <property type="match status" value="1"/>
</dbReference>
<dbReference type="InterPro" id="IPR011990">
    <property type="entry name" value="TPR-like_helical_dom_sf"/>
</dbReference>
<dbReference type="AlphaFoldDB" id="A0A842ILA9"/>
<dbReference type="Pfam" id="PF00756">
    <property type="entry name" value="Esterase"/>
    <property type="match status" value="1"/>
</dbReference>
<gene>
    <name evidence="2" type="ORF">H7F21_02930</name>
</gene>
<keyword evidence="1" id="KW-0802">TPR repeat</keyword>
<evidence type="ECO:0000313" key="3">
    <source>
        <dbReference type="Proteomes" id="UP000533900"/>
    </source>
</evidence>
<dbReference type="Proteomes" id="UP000533900">
    <property type="component" value="Unassembled WGS sequence"/>
</dbReference>
<keyword evidence="2" id="KW-0378">Hydrolase</keyword>
<keyword evidence="3" id="KW-1185">Reference proteome</keyword>
<dbReference type="GO" id="GO:0016787">
    <property type="term" value="F:hydrolase activity"/>
    <property type="evidence" value="ECO:0007669"/>
    <property type="project" value="UniProtKB-KW"/>
</dbReference>
<dbReference type="Gene3D" id="3.40.50.1820">
    <property type="entry name" value="alpha/beta hydrolase"/>
    <property type="match status" value="1"/>
</dbReference>
<dbReference type="EMBL" id="JACLCP010000001">
    <property type="protein sequence ID" value="MBC2844032.1"/>
    <property type="molecule type" value="Genomic_DNA"/>
</dbReference>
<dbReference type="InterPro" id="IPR000801">
    <property type="entry name" value="Esterase-like"/>
</dbReference>
<protein>
    <submittedName>
        <fullName evidence="2">Alpha/beta hydrolase</fullName>
    </submittedName>
</protein>
<comment type="caution">
    <text evidence="2">The sequence shown here is derived from an EMBL/GenBank/DDBJ whole genome shotgun (WGS) entry which is preliminary data.</text>
</comment>
<accession>A0A842ILA9</accession>